<evidence type="ECO:0000256" key="5">
    <source>
        <dbReference type="ARBA" id="ARBA00023163"/>
    </source>
</evidence>
<evidence type="ECO:0000259" key="7">
    <source>
        <dbReference type="PROSITE" id="PS50921"/>
    </source>
</evidence>
<dbReference type="STRING" id="1162668.LFE_1484"/>
<dbReference type="PATRIC" id="fig|1162668.3.peg.1756"/>
<evidence type="ECO:0000256" key="3">
    <source>
        <dbReference type="ARBA" id="ARBA00022801"/>
    </source>
</evidence>
<keyword evidence="4" id="KW-0805">Transcription regulation</keyword>
<proteinExistence type="predicted"/>
<dbReference type="PANTHER" id="PTHR43156:SF2">
    <property type="entry name" value="STAGE II SPORULATION PROTEIN E"/>
    <property type="match status" value="1"/>
</dbReference>
<evidence type="ECO:0000313" key="8">
    <source>
        <dbReference type="EMBL" id="BAM07166.1"/>
    </source>
</evidence>
<dbReference type="Pfam" id="PF13185">
    <property type="entry name" value="GAF_2"/>
    <property type="match status" value="2"/>
</dbReference>
<dbReference type="PANTHER" id="PTHR43156">
    <property type="entry name" value="STAGE II SPORULATION PROTEIN E-RELATED"/>
    <property type="match status" value="1"/>
</dbReference>
<keyword evidence="1" id="KW-0808">Transferase</keyword>
<dbReference type="GO" id="GO:0016301">
    <property type="term" value="F:kinase activity"/>
    <property type="evidence" value="ECO:0007669"/>
    <property type="project" value="UniProtKB-KW"/>
</dbReference>
<dbReference type="InterPro" id="IPR003018">
    <property type="entry name" value="GAF"/>
</dbReference>
<gene>
    <name evidence="8" type="ordered locus">LFE_1484</name>
</gene>
<dbReference type="PROSITE" id="PS50921">
    <property type="entry name" value="ANTAR"/>
    <property type="match status" value="1"/>
</dbReference>
<dbReference type="SMART" id="SM00065">
    <property type="entry name" value="GAF"/>
    <property type="match status" value="2"/>
</dbReference>
<accession>I0IPG7</accession>
<reference evidence="8 9" key="1">
    <citation type="journal article" date="2012" name="J. Bacteriol.">
        <title>Complete Genome Sequence of Leptospirillum ferrooxidans Strain C2-3, Isolated from a Fresh Volcanic Ash Deposit on the Island of Miyake, Japan.</title>
        <authorList>
            <person name="Fujimura R."/>
            <person name="Sato Y."/>
            <person name="Nishizawa T."/>
            <person name="Oshima K."/>
            <person name="Kim S.-W."/>
            <person name="Hattori M."/>
            <person name="Kamijo T."/>
            <person name="Ohta H."/>
        </authorList>
    </citation>
    <scope>NUCLEOTIDE SEQUENCE [LARGE SCALE GENOMIC DNA]</scope>
    <source>
        <strain evidence="8 9">C2-3</strain>
    </source>
</reference>
<dbReference type="Pfam" id="PF03861">
    <property type="entry name" value="ANTAR"/>
    <property type="match status" value="1"/>
</dbReference>
<dbReference type="EMBL" id="AP012342">
    <property type="protein sequence ID" value="BAM07166.1"/>
    <property type="molecule type" value="Genomic_DNA"/>
</dbReference>
<keyword evidence="5" id="KW-0804">Transcription</keyword>
<evidence type="ECO:0000256" key="4">
    <source>
        <dbReference type="ARBA" id="ARBA00023015"/>
    </source>
</evidence>
<sequence length="431" mass="49018">MKKSGADGPAQDEDGISRPPLGHLESLRDDRNQEELKKELRLLRGLLRITHSESPLEERLDLAIRLSREILNFDVALIYLLDEEKTHLVLKASSLTLPGFLSHFSLRLGEGLTGWVARERSPVIISKKAWLDPRFKTFPSLSDESCEAFISIPLVAKDRLLGVMNFQFRDVYEPSDREVELLVVLALELSLVIDHVLLFEEARKKARQIEALSQVSESITSSRYLEEILHLIVTVTAEMTSSTLCSLMIYDQEEGLVIRATQTLSQEYRNKPPIKIGESISGLVFRDGRPIWVENVQADPRYSFKDLAKKENLVSLLSVPMMIKNRPIGVINVYTSKVHRFSEDEVTVLQTVANQAAIAWENTSLLQKNIEMEEALESRKKIDRAKSILMKTNHITEDEAYRLLQKKSMNIRKSMKEIAEAILLANDLKEG</sequence>
<dbReference type="SUPFAM" id="SSF52172">
    <property type="entry name" value="CheY-like"/>
    <property type="match status" value="1"/>
</dbReference>
<dbReference type="SUPFAM" id="SSF55781">
    <property type="entry name" value="GAF domain-like"/>
    <property type="match status" value="2"/>
</dbReference>
<dbReference type="InterPro" id="IPR029016">
    <property type="entry name" value="GAF-like_dom_sf"/>
</dbReference>
<evidence type="ECO:0000256" key="6">
    <source>
        <dbReference type="SAM" id="MobiDB-lite"/>
    </source>
</evidence>
<dbReference type="GO" id="GO:0003723">
    <property type="term" value="F:RNA binding"/>
    <property type="evidence" value="ECO:0007669"/>
    <property type="project" value="InterPro"/>
</dbReference>
<organism evidence="8 9">
    <name type="scientific">Leptospirillum ferrooxidans (strain C2-3)</name>
    <dbReference type="NCBI Taxonomy" id="1162668"/>
    <lineage>
        <taxon>Bacteria</taxon>
        <taxon>Pseudomonadati</taxon>
        <taxon>Nitrospirota</taxon>
        <taxon>Nitrospiria</taxon>
        <taxon>Nitrospirales</taxon>
        <taxon>Nitrospiraceae</taxon>
        <taxon>Leptospirillum</taxon>
    </lineage>
</organism>
<dbReference type="GO" id="GO:0016791">
    <property type="term" value="F:phosphatase activity"/>
    <property type="evidence" value="ECO:0007669"/>
    <property type="project" value="TreeGrafter"/>
</dbReference>
<dbReference type="AlphaFoldDB" id="I0IPG7"/>
<dbReference type="InterPro" id="IPR011006">
    <property type="entry name" value="CheY-like_superfamily"/>
</dbReference>
<dbReference type="eggNOG" id="COG3605">
    <property type="taxonomic scope" value="Bacteria"/>
</dbReference>
<evidence type="ECO:0000256" key="1">
    <source>
        <dbReference type="ARBA" id="ARBA00022679"/>
    </source>
</evidence>
<dbReference type="InterPro" id="IPR052016">
    <property type="entry name" value="Bact_Sigma-Reg"/>
</dbReference>
<dbReference type="eggNOG" id="COG2203">
    <property type="taxonomic scope" value="Bacteria"/>
</dbReference>
<dbReference type="RefSeq" id="WP_014449653.1">
    <property type="nucleotide sequence ID" value="NC_017094.1"/>
</dbReference>
<protein>
    <submittedName>
        <fullName evidence="8">GAF sensor protein</fullName>
    </submittedName>
</protein>
<dbReference type="KEGG" id="lfc:LFE_1484"/>
<dbReference type="SMART" id="SM01012">
    <property type="entry name" value="ANTAR"/>
    <property type="match status" value="1"/>
</dbReference>
<keyword evidence="2" id="KW-0418">Kinase</keyword>
<evidence type="ECO:0000313" key="9">
    <source>
        <dbReference type="Proteomes" id="UP000007382"/>
    </source>
</evidence>
<keyword evidence="3" id="KW-0378">Hydrolase</keyword>
<feature type="region of interest" description="Disordered" evidence="6">
    <location>
        <begin position="1"/>
        <end position="29"/>
    </location>
</feature>
<keyword evidence="9" id="KW-1185">Reference proteome</keyword>
<dbReference type="Proteomes" id="UP000007382">
    <property type="component" value="Chromosome"/>
</dbReference>
<dbReference type="InterPro" id="IPR005561">
    <property type="entry name" value="ANTAR"/>
</dbReference>
<reference evidence="9" key="2">
    <citation type="submission" date="2012-03" db="EMBL/GenBank/DDBJ databases">
        <title>The complete genome sequence of the pioneer microbe on fresh volcanic deposit, Leptospirillum ferrooxidans strain C2-3.</title>
        <authorList>
            <person name="Fujimura R."/>
            <person name="Sato Y."/>
            <person name="Nishizawa T."/>
            <person name="Nanba K."/>
            <person name="Oshima K."/>
            <person name="Hattori M."/>
            <person name="Kamijo T."/>
            <person name="Ohta H."/>
        </authorList>
    </citation>
    <scope>NUCLEOTIDE SEQUENCE [LARGE SCALE GENOMIC DNA]</scope>
    <source>
        <strain evidence="9">C2-3</strain>
    </source>
</reference>
<dbReference type="HOGENOM" id="CLU_651806_0_0_0"/>
<dbReference type="Gene3D" id="3.30.450.40">
    <property type="match status" value="2"/>
</dbReference>
<feature type="domain" description="ANTAR" evidence="7">
    <location>
        <begin position="362"/>
        <end position="423"/>
    </location>
</feature>
<evidence type="ECO:0000256" key="2">
    <source>
        <dbReference type="ARBA" id="ARBA00022777"/>
    </source>
</evidence>
<name>I0IPG7_LEPFC</name>
<dbReference type="InterPro" id="IPR036388">
    <property type="entry name" value="WH-like_DNA-bd_sf"/>
</dbReference>
<dbReference type="Gene3D" id="1.10.10.10">
    <property type="entry name" value="Winged helix-like DNA-binding domain superfamily/Winged helix DNA-binding domain"/>
    <property type="match status" value="1"/>
</dbReference>